<dbReference type="Proteomes" id="UP000186890">
    <property type="component" value="Unassembled WGS sequence"/>
</dbReference>
<dbReference type="RefSeq" id="WP_075104618.1">
    <property type="nucleotide sequence ID" value="NZ_MSJM01000003.1"/>
</dbReference>
<name>A0A1Q8E910_9STRE</name>
<reference evidence="2" key="1">
    <citation type="submission" date="2016-12" db="EMBL/GenBank/DDBJ databases">
        <authorList>
            <person name="Gulvik C.A."/>
        </authorList>
    </citation>
    <scope>NUCLEOTIDE SEQUENCE [LARGE SCALE GENOMIC DNA]</scope>
    <source>
        <strain evidence="2">NED12-00049-6B</strain>
    </source>
</reference>
<evidence type="ECO:0000313" key="1">
    <source>
        <dbReference type="EMBL" id="OLF48268.1"/>
    </source>
</evidence>
<protein>
    <submittedName>
        <fullName evidence="1">Uncharacterized protein</fullName>
    </submittedName>
</protein>
<keyword evidence="2" id="KW-1185">Reference proteome</keyword>
<gene>
    <name evidence="1" type="ORF">BU202_04555</name>
</gene>
<comment type="caution">
    <text evidence="1">The sequence shown here is derived from an EMBL/GenBank/DDBJ whole genome shotgun (WGS) entry which is preliminary data.</text>
</comment>
<organism evidence="1 2">
    <name type="scientific">Streptococcus cuniculi</name>
    <dbReference type="NCBI Taxonomy" id="1432788"/>
    <lineage>
        <taxon>Bacteria</taxon>
        <taxon>Bacillati</taxon>
        <taxon>Bacillota</taxon>
        <taxon>Bacilli</taxon>
        <taxon>Lactobacillales</taxon>
        <taxon>Streptococcaceae</taxon>
        <taxon>Streptococcus</taxon>
    </lineage>
</organism>
<proteinExistence type="predicted"/>
<evidence type="ECO:0000313" key="2">
    <source>
        <dbReference type="Proteomes" id="UP000186890"/>
    </source>
</evidence>
<sequence>MAIVTREDELMPVVLILELRNSDLSLENNPENLKKELKTYFANILKVDDKYLEYCLISIENDQSVRFYTSISKLTIDEQNKLVESLKNPLPLTIKLSTGGVLTKNVSQIKVTFGE</sequence>
<accession>A0A1Q8E910</accession>
<dbReference type="EMBL" id="MSJM01000003">
    <property type="protein sequence ID" value="OLF48268.1"/>
    <property type="molecule type" value="Genomic_DNA"/>
</dbReference>
<dbReference type="AlphaFoldDB" id="A0A1Q8E910"/>